<keyword evidence="1" id="KW-1133">Transmembrane helix</keyword>
<dbReference type="Proteomes" id="UP000318833">
    <property type="component" value="Unassembled WGS sequence"/>
</dbReference>
<dbReference type="RefSeq" id="WP_109436981.1">
    <property type="nucleotide sequence ID" value="NZ_CANMIK010000084.1"/>
</dbReference>
<evidence type="ECO:0000313" key="2">
    <source>
        <dbReference type="EMBL" id="TSE11339.1"/>
    </source>
</evidence>
<dbReference type="EMBL" id="VLNR01000002">
    <property type="protein sequence ID" value="TSE11339.1"/>
    <property type="molecule type" value="Genomic_DNA"/>
</dbReference>
<protein>
    <submittedName>
        <fullName evidence="2">Uncharacterized protein</fullName>
    </submittedName>
</protein>
<dbReference type="OrthoDB" id="1162501at2"/>
<name>A0A554VRR4_9FLAO</name>
<feature type="transmembrane region" description="Helical" evidence="1">
    <location>
        <begin position="45"/>
        <end position="65"/>
    </location>
</feature>
<evidence type="ECO:0000313" key="3">
    <source>
        <dbReference type="Proteomes" id="UP000318833"/>
    </source>
</evidence>
<proteinExistence type="predicted"/>
<dbReference type="AlphaFoldDB" id="A0A554VRR4"/>
<keyword evidence="1" id="KW-0472">Membrane</keyword>
<accession>A0A554VRR4</accession>
<sequence length="204" mass="23309">MENEFDELQNKWQKGKKDIENNTEIINETLAAITTKKNSSVQFHYGNIAVLSVTLIGIAAFFYFLAPVQEILSRIGVVLMIGGLLTRIVIECISVSKSKKIDIIDNVLKTTNNTIAFYKFRKQIHGPVTIIILALYTIGFYMITPEFSLYFSTWKMILIDVSYIIGAIIFISFIRKSIKKEIKTLLEIIELRNKMVEETETVSL</sequence>
<gene>
    <name evidence="2" type="ORF">FOF46_01535</name>
</gene>
<reference evidence="2 3" key="1">
    <citation type="submission" date="2019-07" db="EMBL/GenBank/DDBJ databases">
        <title>The draft genome sequence of Aquimarina algiphila M91.</title>
        <authorList>
            <person name="Meng X."/>
        </authorList>
    </citation>
    <scope>NUCLEOTIDE SEQUENCE [LARGE SCALE GENOMIC DNA]</scope>
    <source>
        <strain evidence="2 3">M91</strain>
    </source>
</reference>
<evidence type="ECO:0000256" key="1">
    <source>
        <dbReference type="SAM" id="Phobius"/>
    </source>
</evidence>
<feature type="transmembrane region" description="Helical" evidence="1">
    <location>
        <begin position="124"/>
        <end position="144"/>
    </location>
</feature>
<feature type="transmembrane region" description="Helical" evidence="1">
    <location>
        <begin position="71"/>
        <end position="90"/>
    </location>
</feature>
<comment type="caution">
    <text evidence="2">The sequence shown here is derived from an EMBL/GenBank/DDBJ whole genome shotgun (WGS) entry which is preliminary data.</text>
</comment>
<keyword evidence="3" id="KW-1185">Reference proteome</keyword>
<feature type="transmembrane region" description="Helical" evidence="1">
    <location>
        <begin position="156"/>
        <end position="174"/>
    </location>
</feature>
<organism evidence="2 3">
    <name type="scientific">Aquimarina algiphila</name>
    <dbReference type="NCBI Taxonomy" id="2047982"/>
    <lineage>
        <taxon>Bacteria</taxon>
        <taxon>Pseudomonadati</taxon>
        <taxon>Bacteroidota</taxon>
        <taxon>Flavobacteriia</taxon>
        <taxon>Flavobacteriales</taxon>
        <taxon>Flavobacteriaceae</taxon>
        <taxon>Aquimarina</taxon>
    </lineage>
</organism>
<keyword evidence="1" id="KW-0812">Transmembrane</keyword>